<protein>
    <submittedName>
        <fullName evidence="1">DUF5011 domain-containing protein</fullName>
    </submittedName>
</protein>
<dbReference type="AlphaFoldDB" id="A0A844EKZ9"/>
<dbReference type="InterPro" id="IPR013783">
    <property type="entry name" value="Ig-like_fold"/>
</dbReference>
<comment type="caution">
    <text evidence="1">The sequence shown here is derived from an EMBL/GenBank/DDBJ whole genome shotgun (WGS) entry which is preliminary data.</text>
</comment>
<accession>A0A844EKZ9</accession>
<evidence type="ECO:0000313" key="2">
    <source>
        <dbReference type="Proteomes" id="UP000491237"/>
    </source>
</evidence>
<organism evidence="1 2">
    <name type="scientific">Lentilactobacillus parabuchneri</name>
    <dbReference type="NCBI Taxonomy" id="152331"/>
    <lineage>
        <taxon>Bacteria</taxon>
        <taxon>Bacillati</taxon>
        <taxon>Bacillota</taxon>
        <taxon>Bacilli</taxon>
        <taxon>Lactobacillales</taxon>
        <taxon>Lactobacillaceae</taxon>
        <taxon>Lentilactobacillus</taxon>
    </lineage>
</organism>
<dbReference type="EMBL" id="WKKY01000069">
    <property type="protein sequence ID" value="MSE20448.1"/>
    <property type="molecule type" value="Genomic_DNA"/>
</dbReference>
<sequence>MTVSKTNLIKMFVTASFMFGGLIAVGQTQTFAKSNKITSNVSMAKVNSDDRNVTLTGKHQIYTKAQSLKGAKPVTTKRQLQKLAKSVRSKDTFYAYRMATTNNQRVYYKIVSFEGKYRGWIYGGKIKNYFNGGIRHTDTTTDVSLSEEVRNTTYHLKSTGTSGDVNTWKAIPWTQYKAGLKTKDSTPYANDKLKVTAAKRMTRQYFQTYYYVEDTDHPEFNGWINKNAVEGPEKVITNTVNVPGPKETVTQTVTVPGPTKTVTVPAENKLTINYLTYRFDPSGKYTKATTGNDADWTEETSTVSSGIQKDYQRQFAKAIDQIKDKKELTSADLDSLGNGQVFMRLDDEWGEYQVSIRVNYDKQKNVAEIVLTWEDRQTTVSRAANYYLHVGDNFTPWVLLSDFVYQGYFVSRDRYPQFFTIIENTVDTSKPGTYEVKYYMNDYPDKIRTVPVTVQPN</sequence>
<dbReference type="Proteomes" id="UP000491237">
    <property type="component" value="Unassembled WGS sequence"/>
</dbReference>
<gene>
    <name evidence="1" type="ORF">GKC44_04095</name>
</gene>
<dbReference type="Gene3D" id="2.60.40.10">
    <property type="entry name" value="Immunoglobulins"/>
    <property type="match status" value="1"/>
</dbReference>
<evidence type="ECO:0000313" key="1">
    <source>
        <dbReference type="EMBL" id="MSE20448.1"/>
    </source>
</evidence>
<name>A0A844EKZ9_9LACO</name>
<reference evidence="1 2" key="1">
    <citation type="submission" date="2019-11" db="EMBL/GenBank/DDBJ databases">
        <title>Draft Genome Sequence of Plant Growth-Promoting Rhizosphere-Associated Bacteria.</title>
        <authorList>
            <person name="Vasilyev I.Y."/>
            <person name="Radchenko V."/>
            <person name="Ilnitskaya E.V."/>
        </authorList>
    </citation>
    <scope>NUCLEOTIDE SEQUENCE [LARGE SCALE GENOMIC DNA]</scope>
    <source>
        <strain evidence="1 2">VRA_07sq_f</strain>
    </source>
</reference>
<dbReference type="RefSeq" id="WP_057909681.1">
    <property type="nucleotide sequence ID" value="NZ_CP050493.1"/>
</dbReference>
<dbReference type="GeneID" id="69803257"/>
<proteinExistence type="predicted"/>